<dbReference type="OrthoDB" id="5579088at2759"/>
<protein>
    <recommendedName>
        <fullName evidence="11">Inositol phospholipid synthesis and fat-storage-inducing TM-domain-containing protein</fullName>
    </recommendedName>
</protein>
<evidence type="ECO:0000256" key="2">
    <source>
        <dbReference type="ARBA" id="ARBA00022692"/>
    </source>
</evidence>
<dbReference type="PANTHER" id="PTHR23129">
    <property type="entry name" value="ACYL-COENZYME A DIPHOSPHATASE FITM2"/>
    <property type="match status" value="1"/>
</dbReference>
<feature type="transmembrane region" description="Helical" evidence="8">
    <location>
        <begin position="21"/>
        <end position="47"/>
    </location>
</feature>
<feature type="transmembrane region" description="Helical" evidence="8">
    <location>
        <begin position="293"/>
        <end position="311"/>
    </location>
</feature>
<keyword evidence="6" id="KW-0443">Lipid metabolism</keyword>
<feature type="transmembrane region" description="Helical" evidence="8">
    <location>
        <begin position="110"/>
        <end position="129"/>
    </location>
</feature>
<dbReference type="GO" id="GO:0008654">
    <property type="term" value="P:phospholipid biosynthetic process"/>
    <property type="evidence" value="ECO:0007669"/>
    <property type="project" value="TreeGrafter"/>
</dbReference>
<reference evidence="10" key="1">
    <citation type="journal article" date="2014" name="Proc. Natl. Acad. Sci. U.S.A.">
        <title>Extensive sampling of basidiomycete genomes demonstrates inadequacy of the white-rot/brown-rot paradigm for wood decay fungi.</title>
        <authorList>
            <person name="Riley R."/>
            <person name="Salamov A.A."/>
            <person name="Brown D.W."/>
            <person name="Nagy L.G."/>
            <person name="Floudas D."/>
            <person name="Held B.W."/>
            <person name="Levasseur A."/>
            <person name="Lombard V."/>
            <person name="Morin E."/>
            <person name="Otillar R."/>
            <person name="Lindquist E.A."/>
            <person name="Sun H."/>
            <person name="LaButti K.M."/>
            <person name="Schmutz J."/>
            <person name="Jabbour D."/>
            <person name="Luo H."/>
            <person name="Baker S.E."/>
            <person name="Pisabarro A.G."/>
            <person name="Walton J.D."/>
            <person name="Blanchette R.A."/>
            <person name="Henrissat B."/>
            <person name="Martin F."/>
            <person name="Cullen D."/>
            <person name="Hibbett D.S."/>
            <person name="Grigoriev I.V."/>
        </authorList>
    </citation>
    <scope>NUCLEOTIDE SEQUENCE [LARGE SCALE GENOMIC DNA]</scope>
    <source>
        <strain evidence="10">FD-172 SS1</strain>
    </source>
</reference>
<keyword evidence="10" id="KW-1185">Reference proteome</keyword>
<keyword evidence="3" id="KW-0378">Hydrolase</keyword>
<sequence length="328" mass="35472">MSSTSSRSSASSRASSTSSRALFPLHRLIALSSVAFIIFVGTSYSLIHDTSLDTSDPLLASLPHPNSAYFAQKTNVFNTLFVKKAWGWTSAAFFALWLTSPQEIQSSKRLARWAAATALWAVFTTWFFGPGLFDRLITYSGGECVIQLPSTPGSPNPFNVVSVPSKFCAVKGYITPDTHPDLFSDPSFVSLLGGAQSLAVSSMRIRPRLYRGHDVSGHIFLLTLSVLFLADQLAPSLPLLFPALAPSSTARGPSIRIGAAHDFAVRATMALVVLWVWMTFTTSVYFHTPLEKLTGFLFGVAGYLLTLIPFSSTPAARAVPSAPRAEEK</sequence>
<dbReference type="Proteomes" id="UP000027195">
    <property type="component" value="Unassembled WGS sequence"/>
</dbReference>
<proteinExistence type="predicted"/>
<evidence type="ECO:0000256" key="3">
    <source>
        <dbReference type="ARBA" id="ARBA00022801"/>
    </source>
</evidence>
<dbReference type="HOGENOM" id="CLU_048143_1_0_1"/>
<dbReference type="Pfam" id="PF10261">
    <property type="entry name" value="FIT"/>
    <property type="match status" value="1"/>
</dbReference>
<accession>A0A067MTM4</accession>
<evidence type="ECO:0000256" key="5">
    <source>
        <dbReference type="ARBA" id="ARBA00022989"/>
    </source>
</evidence>
<evidence type="ECO:0000256" key="4">
    <source>
        <dbReference type="ARBA" id="ARBA00022824"/>
    </source>
</evidence>
<dbReference type="GO" id="GO:0019915">
    <property type="term" value="P:lipid storage"/>
    <property type="evidence" value="ECO:0007669"/>
    <property type="project" value="InterPro"/>
</dbReference>
<gene>
    <name evidence="9" type="ORF">BOTBODRAFT_109055</name>
</gene>
<dbReference type="AlphaFoldDB" id="A0A067MTM4"/>
<dbReference type="PANTHER" id="PTHR23129:SF0">
    <property type="entry name" value="ACYL-COENZYME A DIPHOSPHATASE FITM2"/>
    <property type="match status" value="1"/>
</dbReference>
<keyword evidence="7 8" id="KW-0472">Membrane</keyword>
<dbReference type="GO" id="GO:0034389">
    <property type="term" value="P:lipid droplet organization"/>
    <property type="evidence" value="ECO:0007669"/>
    <property type="project" value="TreeGrafter"/>
</dbReference>
<comment type="subcellular location">
    <subcellularLocation>
        <location evidence="1">Endoplasmic reticulum membrane</location>
        <topology evidence="1">Multi-pass membrane protein</topology>
    </subcellularLocation>
</comment>
<evidence type="ECO:0000313" key="9">
    <source>
        <dbReference type="EMBL" id="KDQ15212.1"/>
    </source>
</evidence>
<evidence type="ECO:0000256" key="8">
    <source>
        <dbReference type="SAM" id="Phobius"/>
    </source>
</evidence>
<organism evidence="9 10">
    <name type="scientific">Botryobasidium botryosum (strain FD-172 SS1)</name>
    <dbReference type="NCBI Taxonomy" id="930990"/>
    <lineage>
        <taxon>Eukaryota</taxon>
        <taxon>Fungi</taxon>
        <taxon>Dikarya</taxon>
        <taxon>Basidiomycota</taxon>
        <taxon>Agaricomycotina</taxon>
        <taxon>Agaricomycetes</taxon>
        <taxon>Cantharellales</taxon>
        <taxon>Botryobasidiaceae</taxon>
        <taxon>Botryobasidium</taxon>
    </lineage>
</organism>
<dbReference type="InterPro" id="IPR019388">
    <property type="entry name" value="FIT"/>
</dbReference>
<evidence type="ECO:0008006" key="11">
    <source>
        <dbReference type="Google" id="ProtNLM"/>
    </source>
</evidence>
<evidence type="ECO:0000313" key="10">
    <source>
        <dbReference type="Proteomes" id="UP000027195"/>
    </source>
</evidence>
<keyword evidence="4" id="KW-0256">Endoplasmic reticulum</keyword>
<keyword evidence="5 8" id="KW-1133">Transmembrane helix</keyword>
<feature type="transmembrane region" description="Helical" evidence="8">
    <location>
        <begin position="263"/>
        <end position="286"/>
    </location>
</feature>
<evidence type="ECO:0000256" key="1">
    <source>
        <dbReference type="ARBA" id="ARBA00004477"/>
    </source>
</evidence>
<feature type="transmembrane region" description="Helical" evidence="8">
    <location>
        <begin position="80"/>
        <end position="98"/>
    </location>
</feature>
<dbReference type="GO" id="GO:0010945">
    <property type="term" value="F:coenzyme A diphosphatase activity"/>
    <property type="evidence" value="ECO:0007669"/>
    <property type="project" value="InterPro"/>
</dbReference>
<keyword evidence="2 8" id="KW-0812">Transmembrane</keyword>
<dbReference type="FunCoup" id="A0A067MTM4">
    <property type="interactions" value="147"/>
</dbReference>
<evidence type="ECO:0000256" key="7">
    <source>
        <dbReference type="ARBA" id="ARBA00023136"/>
    </source>
</evidence>
<dbReference type="EMBL" id="KL198033">
    <property type="protein sequence ID" value="KDQ15212.1"/>
    <property type="molecule type" value="Genomic_DNA"/>
</dbReference>
<name>A0A067MTM4_BOTB1</name>
<dbReference type="InParanoid" id="A0A067MTM4"/>
<dbReference type="STRING" id="930990.A0A067MTM4"/>
<dbReference type="GO" id="GO:0005789">
    <property type="term" value="C:endoplasmic reticulum membrane"/>
    <property type="evidence" value="ECO:0007669"/>
    <property type="project" value="UniProtKB-SubCell"/>
</dbReference>
<evidence type="ECO:0000256" key="6">
    <source>
        <dbReference type="ARBA" id="ARBA00023098"/>
    </source>
</evidence>